<proteinExistence type="predicted"/>
<evidence type="ECO:0000259" key="1">
    <source>
        <dbReference type="Pfam" id="PF06812"/>
    </source>
</evidence>
<dbReference type="RefSeq" id="WP_033742167.1">
    <property type="nucleotide sequence ID" value="NZ_CP049115.1"/>
</dbReference>
<accession>A0AB34VF87</accession>
<dbReference type="InterPro" id="IPR017740">
    <property type="entry name" value="TssA-like"/>
</dbReference>
<gene>
    <name evidence="2" type="ORF">RSA13_14190</name>
</gene>
<dbReference type="AlphaFoldDB" id="A0AB34VF87"/>
<sequence length="341" mass="37946">MSIDIDTLLIPVSHDNPCGDNLEYDADFQAMEQASVGKAEQQFGNTIIPAEPADWNKVEKLALDLMSRSKDLRVMLTLTHAWTRLKGLPGYAQGLQLIEQAMSQYWETLWPRLEEDGQPDPFYRINALAVLGDQSALAGAVRQSWLLRYASDGITLRDAAALCDGSKTEVPDYPGGLPRLNDELARGEQPGVAAIQDIGERLQRIRSLVTEKLDETALPDMSQLQRSFAMLNERCQATDIGALQSLAAAVQSAPETENPTAPRAASRAATDWRSAQLNSRAEAQLMLEKVKQYFTQHEPSHPAPLMIDRVQRLIELDFMDIIRDLAPDGVHQLENIFGRRD</sequence>
<dbReference type="InterPro" id="IPR010657">
    <property type="entry name" value="ImpA_N"/>
</dbReference>
<reference evidence="2 3" key="1">
    <citation type="journal article" date="2016" name="Front. Microbiol.">
        <title>Genomic Resource of Rice Seed Associated Bacteria.</title>
        <authorList>
            <person name="Midha S."/>
            <person name="Bansal K."/>
            <person name="Sharma S."/>
            <person name="Kumar N."/>
            <person name="Patil P.P."/>
            <person name="Chaudhry V."/>
            <person name="Patil P.B."/>
        </authorList>
    </citation>
    <scope>NUCLEOTIDE SEQUENCE [LARGE SCALE GENOMIC DNA]</scope>
    <source>
        <strain evidence="2 3">RSA13</strain>
    </source>
</reference>
<dbReference type="NCBIfam" id="TIGR03363">
    <property type="entry name" value="VI_chp_8"/>
    <property type="match status" value="1"/>
</dbReference>
<organism evidence="2 3">
    <name type="scientific">Pantoea stewartii</name>
    <dbReference type="NCBI Taxonomy" id="66269"/>
    <lineage>
        <taxon>Bacteria</taxon>
        <taxon>Pseudomonadati</taxon>
        <taxon>Pseudomonadota</taxon>
        <taxon>Gammaproteobacteria</taxon>
        <taxon>Enterobacterales</taxon>
        <taxon>Erwiniaceae</taxon>
        <taxon>Pantoea</taxon>
    </lineage>
</organism>
<dbReference type="PANTHER" id="PTHR37951:SF1">
    <property type="entry name" value="TYPE VI SECRETION SYSTEM COMPONENT TSSA1"/>
    <property type="match status" value="1"/>
</dbReference>
<evidence type="ECO:0000313" key="3">
    <source>
        <dbReference type="Proteomes" id="UP000072520"/>
    </source>
</evidence>
<dbReference type="Pfam" id="PF06812">
    <property type="entry name" value="ImpA_N"/>
    <property type="match status" value="1"/>
</dbReference>
<dbReference type="Proteomes" id="UP000072520">
    <property type="component" value="Unassembled WGS sequence"/>
</dbReference>
<dbReference type="GeneID" id="61251574"/>
<feature type="domain" description="ImpA N-terminal" evidence="1">
    <location>
        <begin position="11"/>
        <end position="131"/>
    </location>
</feature>
<dbReference type="PANTHER" id="PTHR37951">
    <property type="entry name" value="CYTOPLASMIC PROTEIN-RELATED"/>
    <property type="match status" value="1"/>
</dbReference>
<evidence type="ECO:0000313" key="2">
    <source>
        <dbReference type="EMBL" id="KTS96347.1"/>
    </source>
</evidence>
<protein>
    <recommendedName>
        <fullName evidence="1">ImpA N-terminal domain-containing protein</fullName>
    </recommendedName>
</protein>
<dbReference type="EMBL" id="LDSI01000019">
    <property type="protein sequence ID" value="KTS96347.1"/>
    <property type="molecule type" value="Genomic_DNA"/>
</dbReference>
<comment type="caution">
    <text evidence="2">The sequence shown here is derived from an EMBL/GenBank/DDBJ whole genome shotgun (WGS) entry which is preliminary data.</text>
</comment>
<name>A0AB34VF87_9GAMM</name>